<accession>A0ACB7T2B8</accession>
<reference evidence="1" key="1">
    <citation type="submission" date="2020-05" db="EMBL/GenBank/DDBJ databases">
        <title>Large-scale comparative analyses of tick genomes elucidate their genetic diversity and vector capacities.</title>
        <authorList>
            <person name="Jia N."/>
            <person name="Wang J."/>
            <person name="Shi W."/>
            <person name="Du L."/>
            <person name="Sun Y."/>
            <person name="Zhan W."/>
            <person name="Jiang J."/>
            <person name="Wang Q."/>
            <person name="Zhang B."/>
            <person name="Ji P."/>
            <person name="Sakyi L.B."/>
            <person name="Cui X."/>
            <person name="Yuan T."/>
            <person name="Jiang B."/>
            <person name="Yang W."/>
            <person name="Lam T.T.-Y."/>
            <person name="Chang Q."/>
            <person name="Ding S."/>
            <person name="Wang X."/>
            <person name="Zhu J."/>
            <person name="Ruan X."/>
            <person name="Zhao L."/>
            <person name="Wei J."/>
            <person name="Que T."/>
            <person name="Du C."/>
            <person name="Cheng J."/>
            <person name="Dai P."/>
            <person name="Han X."/>
            <person name="Huang E."/>
            <person name="Gao Y."/>
            <person name="Liu J."/>
            <person name="Shao H."/>
            <person name="Ye R."/>
            <person name="Li L."/>
            <person name="Wei W."/>
            <person name="Wang X."/>
            <person name="Wang C."/>
            <person name="Yang T."/>
            <person name="Huo Q."/>
            <person name="Li W."/>
            <person name="Guo W."/>
            <person name="Chen H."/>
            <person name="Zhou L."/>
            <person name="Ni X."/>
            <person name="Tian J."/>
            <person name="Zhou Y."/>
            <person name="Sheng Y."/>
            <person name="Liu T."/>
            <person name="Pan Y."/>
            <person name="Xia L."/>
            <person name="Li J."/>
            <person name="Zhao F."/>
            <person name="Cao W."/>
        </authorList>
    </citation>
    <scope>NUCLEOTIDE SEQUENCE</scope>
    <source>
        <strain evidence="1">Hyas-2018</strain>
    </source>
</reference>
<organism evidence="1 2">
    <name type="scientific">Hyalomma asiaticum</name>
    <name type="common">Tick</name>
    <dbReference type="NCBI Taxonomy" id="266040"/>
    <lineage>
        <taxon>Eukaryota</taxon>
        <taxon>Metazoa</taxon>
        <taxon>Ecdysozoa</taxon>
        <taxon>Arthropoda</taxon>
        <taxon>Chelicerata</taxon>
        <taxon>Arachnida</taxon>
        <taxon>Acari</taxon>
        <taxon>Parasitiformes</taxon>
        <taxon>Ixodida</taxon>
        <taxon>Ixodoidea</taxon>
        <taxon>Ixodidae</taxon>
        <taxon>Hyalomminae</taxon>
        <taxon>Hyalomma</taxon>
    </lineage>
</organism>
<dbReference type="EMBL" id="CM023482">
    <property type="protein sequence ID" value="KAH6939547.1"/>
    <property type="molecule type" value="Genomic_DNA"/>
</dbReference>
<sequence length="560" mass="62130">MDFEQVLLKAGGFGLFNKTAMMLVLVLSGFHTALYTLGHFLIMVTPFSQWCFPNGTVPSADEISRLPKGKCQELRDFSSLVDYNETAFRENLQFCPSGWQYDRSEFFHTITMENQWFCGNSWKLYAVHTTFWIGSMAGYLICGILSDRIGRKKTAVILTLIGTGANVAGTFFTGLAGFAVCRFFTGMGSLAVNSVIFVLVMEYTVSHRRTLVAFVWATTWGVVGCAVPWYGYLTQSWRALLYAAAVSDILLLHCLLWIPESPSWLLSAGRVAEAAHLLQRLASRNRRTVTREEILELLIGGDKGTTRESTSLYESTKAMLKMPRLRRITLIMYAAWFCISLCYNGCVLELGRLDLNIYATYSIAMAFELPVDVFCILTLDVLGRRWPNTVFLVIGGAACITMGLARIGSAAWRMTVAGLCLTTIAGSYTITYQVASEVFPTVVRGRAVQLQRLIGDLGGLVGMQVAALAERDRYLPVTVMGGISLAASVLVFFLPDTVHLALPQTLEDSEHLADDRGICFCPLSLPIRSKGRLCWDSGQEDDEHDEHEDYVYNSDLETAA</sequence>
<keyword evidence="2" id="KW-1185">Reference proteome</keyword>
<dbReference type="Proteomes" id="UP000821845">
    <property type="component" value="Chromosome 2"/>
</dbReference>
<evidence type="ECO:0000313" key="1">
    <source>
        <dbReference type="EMBL" id="KAH6939547.1"/>
    </source>
</evidence>
<comment type="caution">
    <text evidence="1">The sequence shown here is derived from an EMBL/GenBank/DDBJ whole genome shotgun (WGS) entry which is preliminary data.</text>
</comment>
<evidence type="ECO:0000313" key="2">
    <source>
        <dbReference type="Proteomes" id="UP000821845"/>
    </source>
</evidence>
<proteinExistence type="predicted"/>
<protein>
    <submittedName>
        <fullName evidence="1">Uncharacterized protein</fullName>
    </submittedName>
</protein>
<gene>
    <name evidence="1" type="ORF">HPB50_019335</name>
</gene>
<name>A0ACB7T2B8_HYAAI</name>